<dbReference type="OrthoDB" id="9793135at2"/>
<dbReference type="KEGG" id="hsd:SD1D_0261"/>
<proteinExistence type="predicted"/>
<gene>
    <name evidence="2" type="ORF">SD1D_0261</name>
</gene>
<feature type="signal peptide" evidence="1">
    <location>
        <begin position="1"/>
        <end position="24"/>
    </location>
</feature>
<dbReference type="InterPro" id="IPR043751">
    <property type="entry name" value="DUF5696"/>
</dbReference>
<dbReference type="Pfam" id="PF18952">
    <property type="entry name" value="DUF5696"/>
    <property type="match status" value="1"/>
</dbReference>
<sequence>MKTRKKLLLLLVIPFLLGVMSACSKEAVDDNIEVYSQGEIEDKEIVIENNDLEFHFFPETTQFYVLKKSTGFIWHSNPENTEDQGGFRKELESTLTLRYNTESGSKTLLNNYGLSIEKGNYTYEKLENGVKVNYTIGNVDKVYYVPKAVPESRFLEFYDKMSKSVQSQISMSYRVYDINNLRKSDDKEALIATYPDIVDEPIYVMMDGTPQYLIEMAEEKFAEVGYTAEDYEIDAARYGSTKSQDTPVFNVSVIYELKDDGLEVSIPLSDVKYKQKYPIVEIRPLPYFGAGGESDEGFIFVPEGSGAIINFNNNKHSQNSYRTDIYGWDYALSRDAVIDETRMNMPLFGISKNGSSFICILEEGNSYSFIEAAVSGSSHGYNYACANYNLLHSEEMDISAKSDKTVRMFEEKLPDEVLVQKYIFIDNEDYVSMATKYRQYLMNRFPVLVKKTESDLPVAVEIIGAIDRTKHYLGIPFRRPYELTSYEEAQGIIKELNEAGISDLNVNYKGWFNGGILHKAPNKVKLINELGSKKDFKNLVKYTDENDVNLYLGATIQFVYNNSLIDNFVVIRDGAKHVNRKVVELKPYSPVYYGKIDDLYTYYLAKPSYYMNNLNSYAKEIAKRGVKGIAFEDIGMILSADYNKKNPVSREEVKNMQMEKLKELASEEYNIMIRSGNMYAVPYADFIIDLNLGTKGYNIIDDEIPFYEIVLHGLVSYAGSAINLSPDYTKNLLKTVETGAGLYFCFMSADAFDLRDSRYTNYYSSNFNDWKDEAVELYQKMKDDFGHLYNQFITDHQKLAAGVYLTQYEDGTKVIVNYNDRAYNHKGIQVPAKDYIVEGGKQ</sequence>
<name>A0A0K8J377_9FIRM</name>
<keyword evidence="1" id="KW-0732">Signal</keyword>
<dbReference type="PROSITE" id="PS51257">
    <property type="entry name" value="PROKAR_LIPOPROTEIN"/>
    <property type="match status" value="1"/>
</dbReference>
<dbReference type="EMBL" id="LN879430">
    <property type="protein sequence ID" value="CUH91814.1"/>
    <property type="molecule type" value="Genomic_DNA"/>
</dbReference>
<dbReference type="AlphaFoldDB" id="A0A0K8J377"/>
<protein>
    <submittedName>
        <fullName evidence="2">Putative secreted protein</fullName>
    </submittedName>
</protein>
<feature type="chain" id="PRO_5038529911" evidence="1">
    <location>
        <begin position="25"/>
        <end position="842"/>
    </location>
</feature>
<evidence type="ECO:0000313" key="3">
    <source>
        <dbReference type="Proteomes" id="UP000196053"/>
    </source>
</evidence>
<keyword evidence="3" id="KW-1185">Reference proteome</keyword>
<accession>A0A0K8J377</accession>
<organism evidence="2 3">
    <name type="scientific">Herbinix luporum</name>
    <dbReference type="NCBI Taxonomy" id="1679721"/>
    <lineage>
        <taxon>Bacteria</taxon>
        <taxon>Bacillati</taxon>
        <taxon>Bacillota</taxon>
        <taxon>Clostridia</taxon>
        <taxon>Lachnospirales</taxon>
        <taxon>Lachnospiraceae</taxon>
        <taxon>Herbinix</taxon>
    </lineage>
</organism>
<dbReference type="Proteomes" id="UP000196053">
    <property type="component" value="Chromosome I"/>
</dbReference>
<evidence type="ECO:0000313" key="2">
    <source>
        <dbReference type="EMBL" id="CUH91814.1"/>
    </source>
</evidence>
<evidence type="ECO:0000256" key="1">
    <source>
        <dbReference type="SAM" id="SignalP"/>
    </source>
</evidence>
<reference evidence="3" key="1">
    <citation type="submission" date="2015-09" db="EMBL/GenBank/DDBJ databases">
        <authorList>
            <person name="Wibberg D."/>
        </authorList>
    </citation>
    <scope>NUCLEOTIDE SEQUENCE [LARGE SCALE GENOMIC DNA]</scope>
    <source>
        <strain evidence="3">SD1D</strain>
    </source>
</reference>
<dbReference type="RefSeq" id="WP_058257246.1">
    <property type="nucleotide sequence ID" value="NZ_LN879430.1"/>
</dbReference>